<comment type="caution">
    <text evidence="1">The sequence shown here is derived from an EMBL/GenBank/DDBJ whole genome shotgun (WGS) entry which is preliminary data.</text>
</comment>
<evidence type="ECO:0000313" key="2">
    <source>
        <dbReference type="Proteomes" id="UP000814140"/>
    </source>
</evidence>
<protein>
    <submittedName>
        <fullName evidence="1">mRNA splicing factor</fullName>
    </submittedName>
</protein>
<organism evidence="1 2">
    <name type="scientific">Artomyces pyxidatus</name>
    <dbReference type="NCBI Taxonomy" id="48021"/>
    <lineage>
        <taxon>Eukaryota</taxon>
        <taxon>Fungi</taxon>
        <taxon>Dikarya</taxon>
        <taxon>Basidiomycota</taxon>
        <taxon>Agaricomycotina</taxon>
        <taxon>Agaricomycetes</taxon>
        <taxon>Russulales</taxon>
        <taxon>Auriscalpiaceae</taxon>
        <taxon>Artomyces</taxon>
    </lineage>
</organism>
<evidence type="ECO:0000313" key="1">
    <source>
        <dbReference type="EMBL" id="KAI0063421.1"/>
    </source>
</evidence>
<accession>A0ACB8T5L7</accession>
<reference evidence="1" key="1">
    <citation type="submission" date="2021-03" db="EMBL/GenBank/DDBJ databases">
        <authorList>
            <consortium name="DOE Joint Genome Institute"/>
            <person name="Ahrendt S."/>
            <person name="Looney B.P."/>
            <person name="Miyauchi S."/>
            <person name="Morin E."/>
            <person name="Drula E."/>
            <person name="Courty P.E."/>
            <person name="Chicoki N."/>
            <person name="Fauchery L."/>
            <person name="Kohler A."/>
            <person name="Kuo A."/>
            <person name="Labutti K."/>
            <person name="Pangilinan J."/>
            <person name="Lipzen A."/>
            <person name="Riley R."/>
            <person name="Andreopoulos W."/>
            <person name="He G."/>
            <person name="Johnson J."/>
            <person name="Barry K.W."/>
            <person name="Grigoriev I.V."/>
            <person name="Nagy L."/>
            <person name="Hibbett D."/>
            <person name="Henrissat B."/>
            <person name="Matheny P.B."/>
            <person name="Labbe J."/>
            <person name="Martin F."/>
        </authorList>
    </citation>
    <scope>NUCLEOTIDE SEQUENCE</scope>
    <source>
        <strain evidence="1">HHB10654</strain>
    </source>
</reference>
<proteinExistence type="predicted"/>
<keyword evidence="2" id="KW-1185">Reference proteome</keyword>
<name>A0ACB8T5L7_9AGAM</name>
<dbReference type="EMBL" id="MU277203">
    <property type="protein sequence ID" value="KAI0063421.1"/>
    <property type="molecule type" value="Genomic_DNA"/>
</dbReference>
<gene>
    <name evidence="1" type="ORF">BV25DRAFT_1802416</name>
</gene>
<sequence>MSLAATTEARKARLLALRRKRAGGGAVEEKCTPEPILTTRNFDPETRTLRKRLPGDADVEDTVEGNVKGLAERIIAEDEERRAQDLDLLNIAPKRPNWDLKREMERKLAKLDRQTQQAVHTLIRQRLAAQKGLSDDLVGTMQAEAGPGDDPPSDEDD</sequence>
<dbReference type="Proteomes" id="UP000814140">
    <property type="component" value="Unassembled WGS sequence"/>
</dbReference>
<reference evidence="1" key="2">
    <citation type="journal article" date="2022" name="New Phytol.">
        <title>Evolutionary transition to the ectomycorrhizal habit in the genomes of a hyperdiverse lineage of mushroom-forming fungi.</title>
        <authorList>
            <person name="Looney B."/>
            <person name="Miyauchi S."/>
            <person name="Morin E."/>
            <person name="Drula E."/>
            <person name="Courty P.E."/>
            <person name="Kohler A."/>
            <person name="Kuo A."/>
            <person name="LaButti K."/>
            <person name="Pangilinan J."/>
            <person name="Lipzen A."/>
            <person name="Riley R."/>
            <person name="Andreopoulos W."/>
            <person name="He G."/>
            <person name="Johnson J."/>
            <person name="Nolan M."/>
            <person name="Tritt A."/>
            <person name="Barry K.W."/>
            <person name="Grigoriev I.V."/>
            <person name="Nagy L.G."/>
            <person name="Hibbett D."/>
            <person name="Henrissat B."/>
            <person name="Matheny P.B."/>
            <person name="Labbe J."/>
            <person name="Martin F.M."/>
        </authorList>
    </citation>
    <scope>NUCLEOTIDE SEQUENCE</scope>
    <source>
        <strain evidence="1">HHB10654</strain>
    </source>
</reference>